<dbReference type="InterPro" id="IPR004143">
    <property type="entry name" value="BPL_LPL_catalytic"/>
</dbReference>
<dbReference type="Pfam" id="PF03099">
    <property type="entry name" value="BPL_LplA_LipB"/>
    <property type="match status" value="1"/>
</dbReference>
<dbReference type="EMBL" id="SDMR01000005">
    <property type="protein sequence ID" value="TBT95418.1"/>
    <property type="molecule type" value="Genomic_DNA"/>
</dbReference>
<gene>
    <name evidence="5" type="ORF">ET996_05785</name>
</gene>
<accession>A0A4Q9KLP1</accession>
<dbReference type="PANTHER" id="PTHR12835">
    <property type="entry name" value="BIOTIN PROTEIN LIGASE"/>
    <property type="match status" value="1"/>
</dbReference>
<evidence type="ECO:0000256" key="3">
    <source>
        <dbReference type="ARBA" id="ARBA00024227"/>
    </source>
</evidence>
<dbReference type="InterPro" id="IPR045864">
    <property type="entry name" value="aa-tRNA-synth_II/BPL/LPL"/>
</dbReference>
<dbReference type="PANTHER" id="PTHR12835:SF5">
    <property type="entry name" value="BIOTIN--PROTEIN LIGASE"/>
    <property type="match status" value="1"/>
</dbReference>
<dbReference type="EC" id="6.3.4.15" evidence="3"/>
<keyword evidence="1 5" id="KW-0436">Ligase</keyword>
<dbReference type="SUPFAM" id="SSF55681">
    <property type="entry name" value="Class II aaRS and biotin synthetases"/>
    <property type="match status" value="1"/>
</dbReference>
<evidence type="ECO:0000313" key="6">
    <source>
        <dbReference type="Proteomes" id="UP000291933"/>
    </source>
</evidence>
<evidence type="ECO:0000256" key="1">
    <source>
        <dbReference type="ARBA" id="ARBA00022598"/>
    </source>
</evidence>
<evidence type="ECO:0000313" key="5">
    <source>
        <dbReference type="EMBL" id="TBT95418.1"/>
    </source>
</evidence>
<dbReference type="CDD" id="cd16442">
    <property type="entry name" value="BPL"/>
    <property type="match status" value="1"/>
</dbReference>
<dbReference type="Gene3D" id="2.30.30.100">
    <property type="match status" value="1"/>
</dbReference>
<evidence type="ECO:0000259" key="4">
    <source>
        <dbReference type="PROSITE" id="PS51733"/>
    </source>
</evidence>
<dbReference type="NCBIfam" id="TIGR00121">
    <property type="entry name" value="birA_ligase"/>
    <property type="match status" value="1"/>
</dbReference>
<dbReference type="Pfam" id="PF02237">
    <property type="entry name" value="BPL_C"/>
    <property type="match status" value="1"/>
</dbReference>
<dbReference type="PROSITE" id="PS51733">
    <property type="entry name" value="BPL_LPL_CATALYTIC"/>
    <property type="match status" value="1"/>
</dbReference>
<protein>
    <recommendedName>
        <fullName evidence="3">biotin--[biotin carboxyl-carrier protein] ligase</fullName>
        <ecNumber evidence="3">6.3.4.15</ecNumber>
    </recommendedName>
</protein>
<feature type="domain" description="BPL/LPL catalytic" evidence="4">
    <location>
        <begin position="36"/>
        <end position="221"/>
    </location>
</feature>
<dbReference type="OrthoDB" id="9807064at2"/>
<reference evidence="5 6" key="1">
    <citation type="submission" date="2019-01" db="EMBL/GenBank/DDBJ databases">
        <title>Lactibacter flavus gen. nov., sp. nov., a novel bacterium of the family Propionibacteriaceae isolated from raw milk and dairy products.</title>
        <authorList>
            <person name="Huptas C."/>
            <person name="Wenning M."/>
            <person name="Breitenwieser F."/>
            <person name="Doll E."/>
            <person name="Von Neubeck M."/>
            <person name="Busse H.-J."/>
            <person name="Scherer S."/>
        </authorList>
    </citation>
    <scope>NUCLEOTIDE SEQUENCE [LARGE SCALE GENOMIC DNA]</scope>
    <source>
        <strain evidence="5 6">DSM 22130</strain>
    </source>
</reference>
<sequence length="286" mass="30047">MGATIAISLGGWTRVFRVFGHLVFYDRAVTPFLDRQALLDDLVGTRWSPIDLVAATGSTNADVAARARAGAPDGLVEITGWQQAGRGRFTRVWETPPDTCVAMSALVRPTAPLAAWGWLSLVVGMAVADGLRAASGLDARLKWPNDVLIGERKICGILSEAVMTDADRAAVLGMGINVALAEEQLPVPTATSVRIEGSDASATAVAGGVLKALDHWYRRWDAGESLTDAYLARCSTIGRRVRVQLAEGAVEGEAVSVEASGSLIVATASGRQAFSAGDVVHLRPGD</sequence>
<organism evidence="5 6">
    <name type="scientific">Propioniciclava tarda</name>
    <dbReference type="NCBI Taxonomy" id="433330"/>
    <lineage>
        <taxon>Bacteria</taxon>
        <taxon>Bacillati</taxon>
        <taxon>Actinomycetota</taxon>
        <taxon>Actinomycetes</taxon>
        <taxon>Propionibacteriales</taxon>
        <taxon>Propionibacteriaceae</taxon>
        <taxon>Propioniciclava</taxon>
    </lineage>
</organism>
<dbReference type="InterPro" id="IPR004408">
    <property type="entry name" value="Biotin_CoA_COase_ligase"/>
</dbReference>
<keyword evidence="6" id="KW-1185">Reference proteome</keyword>
<proteinExistence type="predicted"/>
<name>A0A4Q9KLP1_PROTD</name>
<dbReference type="AlphaFoldDB" id="A0A4Q9KLP1"/>
<dbReference type="InterPro" id="IPR003142">
    <property type="entry name" value="BPL_C"/>
</dbReference>
<dbReference type="GO" id="GO:0004077">
    <property type="term" value="F:biotin--[biotin carboxyl-carrier protein] ligase activity"/>
    <property type="evidence" value="ECO:0007669"/>
    <property type="project" value="UniProtKB-EC"/>
</dbReference>
<dbReference type="GO" id="GO:0005737">
    <property type="term" value="C:cytoplasm"/>
    <property type="evidence" value="ECO:0007669"/>
    <property type="project" value="TreeGrafter"/>
</dbReference>
<evidence type="ECO:0000256" key="2">
    <source>
        <dbReference type="ARBA" id="ARBA00023267"/>
    </source>
</evidence>
<comment type="caution">
    <text evidence="5">The sequence shown here is derived from an EMBL/GenBank/DDBJ whole genome shotgun (WGS) entry which is preliminary data.</text>
</comment>
<dbReference type="Gene3D" id="3.30.930.10">
    <property type="entry name" value="Bira Bifunctional Protein, Domain 2"/>
    <property type="match status" value="1"/>
</dbReference>
<dbReference type="Proteomes" id="UP000291933">
    <property type="component" value="Unassembled WGS sequence"/>
</dbReference>
<keyword evidence="2" id="KW-0092">Biotin</keyword>